<comment type="caution">
    <text evidence="4">The sequence shown here is derived from an EMBL/GenBank/DDBJ whole genome shotgun (WGS) entry which is preliminary data.</text>
</comment>
<sequence length="790" mass="90502">MDTFVDCVPVTFSINEIDVLNKAFRDKNFRKQFEDFARQICDPKNLNHFESELKKFEKERGVDVHLLQPSPGISLFAKTSENSENVCLNISVSDKIEKPNFTYAEENFDSIKLSVPHAVLKPRLELDLKALVDGSIVIQNDDIKQEYLSAARRDGGVWVFEIVVNQVCIDLAKSTESLRDHIISIAKESIKNKLKVELQEEKFLGYDIYIGKSAISQLKSVENSELYNNNSNSVKNFCSKKNENKKDLNIFGENIFIEKFADTDKDCKIKPWYKLKHVDHVTLQDYSIIRNEYPSSLKSQSLLLEIKLPGITSVSDIDVDILRNKEFHLKSKNGIEYNLDLNLPYDVEEEPLRAKFHVSTSLLEIELKVIKYCSQISFDSGIECDNTYRTSSDNDNSSVSSNEENDLKSIVDSDEKFSTFQFNQGDRYVYLSMDSDNINAEIDPNSIKESGITHFLLGQTVWIQIEKSKPKMWSKLKVKTYRNEDIMDVLENETAIENIIKKSVDKSFAFDINCDPALIPKIFDLENKENTESLSDNQISDNNLLSNEINQQDRNVFIKPLLPECIFSQSQNYLTVNIPCGSIDIRNIVIESINSKMFHFQYKLIGKGCTPLFYGGYICTSPYAFKTNGISHNIVDNSISIIVEKKKLSSWQKVRLGEEPKKLKEVDEPGRKEDELKTEEISKAVSDYDHSDEYTEKSLKGKENLDIRKKLNECQKSSEIDIPNSSRKTNDCFVTGSWPRGILKSRSRSLSDSHIHSNVDVVGNNDFFTSVDCEDDDFEMSEENELQLKF</sequence>
<dbReference type="GO" id="GO:0005737">
    <property type="term" value="C:cytoplasm"/>
    <property type="evidence" value="ECO:0007669"/>
    <property type="project" value="TreeGrafter"/>
</dbReference>
<evidence type="ECO:0000256" key="1">
    <source>
        <dbReference type="ARBA" id="ARBA00008511"/>
    </source>
</evidence>
<dbReference type="AlphaFoldDB" id="A0A5N5T8H8"/>
<comment type="similarity">
    <text evidence="1">Belongs to the PIH1 family.</text>
</comment>
<dbReference type="Pfam" id="PF18201">
    <property type="entry name" value="PIH1_CS"/>
    <property type="match status" value="1"/>
</dbReference>
<evidence type="ECO:0000259" key="2">
    <source>
        <dbReference type="Pfam" id="PF08190"/>
    </source>
</evidence>
<organism evidence="4 5">
    <name type="scientific">Armadillidium nasatum</name>
    <dbReference type="NCBI Taxonomy" id="96803"/>
    <lineage>
        <taxon>Eukaryota</taxon>
        <taxon>Metazoa</taxon>
        <taxon>Ecdysozoa</taxon>
        <taxon>Arthropoda</taxon>
        <taxon>Crustacea</taxon>
        <taxon>Multicrustacea</taxon>
        <taxon>Malacostraca</taxon>
        <taxon>Eumalacostraca</taxon>
        <taxon>Peracarida</taxon>
        <taxon>Isopoda</taxon>
        <taxon>Oniscidea</taxon>
        <taxon>Crinocheta</taxon>
        <taxon>Armadillidiidae</taxon>
        <taxon>Armadillidium</taxon>
    </lineage>
</organism>
<accession>A0A5N5T8H8</accession>
<evidence type="ECO:0000259" key="3">
    <source>
        <dbReference type="Pfam" id="PF18201"/>
    </source>
</evidence>
<protein>
    <submittedName>
        <fullName evidence="4">Protein kintoun</fullName>
    </submittedName>
</protein>
<dbReference type="Pfam" id="PF08190">
    <property type="entry name" value="PIH1"/>
    <property type="match status" value="1"/>
</dbReference>
<proteinExistence type="inferred from homology"/>
<gene>
    <name evidence="4" type="primary">Ppi20</name>
    <name evidence="4" type="ORF">Anas_11934</name>
</gene>
<evidence type="ECO:0000313" key="5">
    <source>
        <dbReference type="Proteomes" id="UP000326759"/>
    </source>
</evidence>
<dbReference type="EMBL" id="SEYY01011038">
    <property type="protein sequence ID" value="KAB7501310.1"/>
    <property type="molecule type" value="Genomic_DNA"/>
</dbReference>
<dbReference type="Proteomes" id="UP000326759">
    <property type="component" value="Unassembled WGS sequence"/>
</dbReference>
<dbReference type="InterPro" id="IPR012981">
    <property type="entry name" value="PIH1_N"/>
</dbReference>
<name>A0A5N5T8H8_9CRUS</name>
<dbReference type="PANTHER" id="PTHR22997:SF3">
    <property type="entry name" value="PROTEIN KINTOUN"/>
    <property type="match status" value="1"/>
</dbReference>
<dbReference type="PANTHER" id="PTHR22997">
    <property type="entry name" value="PIH1 DOMAIN-CONTAINING PROTEIN 1"/>
    <property type="match status" value="1"/>
</dbReference>
<feature type="domain" description="PIH1D1/2/3 CS-like" evidence="3">
    <location>
        <begin position="270"/>
        <end position="370"/>
    </location>
</feature>
<reference evidence="4 5" key="1">
    <citation type="journal article" date="2019" name="PLoS Biol.">
        <title>Sex chromosomes control vertical transmission of feminizing Wolbachia symbionts in an isopod.</title>
        <authorList>
            <person name="Becking T."/>
            <person name="Chebbi M.A."/>
            <person name="Giraud I."/>
            <person name="Moumen B."/>
            <person name="Laverre T."/>
            <person name="Caubet Y."/>
            <person name="Peccoud J."/>
            <person name="Gilbert C."/>
            <person name="Cordaux R."/>
        </authorList>
    </citation>
    <scope>NUCLEOTIDE SEQUENCE [LARGE SCALE GENOMIC DNA]</scope>
    <source>
        <strain evidence="4">ANa2</strain>
        <tissue evidence="4">Whole body excluding digestive tract and cuticle</tissue>
    </source>
</reference>
<evidence type="ECO:0000313" key="4">
    <source>
        <dbReference type="EMBL" id="KAB7501310.1"/>
    </source>
</evidence>
<dbReference type="InterPro" id="IPR041442">
    <property type="entry name" value="PIH1D1/2/3_CS-like"/>
</dbReference>
<feature type="domain" description="PIH1 N-terminal" evidence="2">
    <location>
        <begin position="40"/>
        <end position="128"/>
    </location>
</feature>
<dbReference type="InterPro" id="IPR050734">
    <property type="entry name" value="PIH1/Kintoun_subfamily"/>
</dbReference>
<dbReference type="OrthoDB" id="6365421at2759"/>
<keyword evidence="5" id="KW-1185">Reference proteome</keyword>